<evidence type="ECO:0000313" key="1">
    <source>
        <dbReference type="EnsemblMetazoa" id="GAUT041501-PA"/>
    </source>
</evidence>
<name>A0A1A9VMA6_GLOAU</name>
<dbReference type="VEuPathDB" id="VectorBase:GAUT041501"/>
<sequence length="144" mass="16581">MFLFSNERKALYNINYDSWQIVDGLKLNHSHPTIVLKLSMNEPANIALRHTMSDILKQILIYPRYKKIDSRAVFEGTTTTGFVLKRFLVKKSFTKTARCQNSSPFRSQPQLIKYYETTKQSKILDTSVVITHGVIVVDLTLSIL</sequence>
<organism evidence="1 2">
    <name type="scientific">Glossina austeni</name>
    <name type="common">Savannah tsetse fly</name>
    <dbReference type="NCBI Taxonomy" id="7395"/>
    <lineage>
        <taxon>Eukaryota</taxon>
        <taxon>Metazoa</taxon>
        <taxon>Ecdysozoa</taxon>
        <taxon>Arthropoda</taxon>
        <taxon>Hexapoda</taxon>
        <taxon>Insecta</taxon>
        <taxon>Pterygota</taxon>
        <taxon>Neoptera</taxon>
        <taxon>Endopterygota</taxon>
        <taxon>Diptera</taxon>
        <taxon>Brachycera</taxon>
        <taxon>Muscomorpha</taxon>
        <taxon>Hippoboscoidea</taxon>
        <taxon>Glossinidae</taxon>
        <taxon>Glossina</taxon>
    </lineage>
</organism>
<dbReference type="Proteomes" id="UP000078200">
    <property type="component" value="Unassembled WGS sequence"/>
</dbReference>
<dbReference type="AlphaFoldDB" id="A0A1A9VMA6"/>
<evidence type="ECO:0000313" key="2">
    <source>
        <dbReference type="Proteomes" id="UP000078200"/>
    </source>
</evidence>
<accession>A0A1A9VMA6</accession>
<dbReference type="EnsemblMetazoa" id="GAUT041501-RA">
    <property type="protein sequence ID" value="GAUT041501-PA"/>
    <property type="gene ID" value="GAUT041501"/>
</dbReference>
<keyword evidence="2" id="KW-1185">Reference proteome</keyword>
<reference evidence="1" key="1">
    <citation type="submission" date="2020-05" db="UniProtKB">
        <authorList>
            <consortium name="EnsemblMetazoa"/>
        </authorList>
    </citation>
    <scope>IDENTIFICATION</scope>
    <source>
        <strain evidence="1">TTRI</strain>
    </source>
</reference>
<protein>
    <submittedName>
        <fullName evidence="1">Uncharacterized protein</fullName>
    </submittedName>
</protein>
<proteinExistence type="predicted"/>